<proteinExistence type="predicted"/>
<evidence type="ECO:0000313" key="1">
    <source>
        <dbReference type="EMBL" id="GEN31779.1"/>
    </source>
</evidence>
<organism evidence="1 2">
    <name type="scientific">Cerasibacillus quisquiliarum</name>
    <dbReference type="NCBI Taxonomy" id="227865"/>
    <lineage>
        <taxon>Bacteria</taxon>
        <taxon>Bacillati</taxon>
        <taxon>Bacillota</taxon>
        <taxon>Bacilli</taxon>
        <taxon>Bacillales</taxon>
        <taxon>Bacillaceae</taxon>
        <taxon>Cerasibacillus</taxon>
    </lineage>
</organism>
<comment type="caution">
    <text evidence="1">The sequence shown here is derived from an EMBL/GenBank/DDBJ whole genome shotgun (WGS) entry which is preliminary data.</text>
</comment>
<name>A0A511UYW7_9BACI</name>
<reference evidence="1 2" key="1">
    <citation type="submission" date="2019-07" db="EMBL/GenBank/DDBJ databases">
        <title>Whole genome shotgun sequence of Cerasibacillus quisquiliarum NBRC 102429.</title>
        <authorList>
            <person name="Hosoyama A."/>
            <person name="Uohara A."/>
            <person name="Ohji S."/>
            <person name="Ichikawa N."/>
        </authorList>
    </citation>
    <scope>NUCLEOTIDE SEQUENCE [LARGE SCALE GENOMIC DNA]</scope>
    <source>
        <strain evidence="1 2">NBRC 102429</strain>
    </source>
</reference>
<dbReference type="AlphaFoldDB" id="A0A511UYW7"/>
<sequence length="52" mass="6105">MSNKEIEWNSVNASSHLICKFGIDYFLWLVLSKIICGEYLRVNMYSRSESTQ</sequence>
<dbReference type="EMBL" id="BJXW01000022">
    <property type="protein sequence ID" value="GEN31779.1"/>
    <property type="molecule type" value="Genomic_DNA"/>
</dbReference>
<dbReference type="Proteomes" id="UP000321491">
    <property type="component" value="Unassembled WGS sequence"/>
</dbReference>
<keyword evidence="2" id="KW-1185">Reference proteome</keyword>
<evidence type="ECO:0000313" key="2">
    <source>
        <dbReference type="Proteomes" id="UP000321491"/>
    </source>
</evidence>
<accession>A0A511UYW7</accession>
<protein>
    <submittedName>
        <fullName evidence="1">Uncharacterized protein</fullName>
    </submittedName>
</protein>
<gene>
    <name evidence="1" type="ORF">CQU01_20170</name>
</gene>